<dbReference type="PANTHER" id="PTHR43178">
    <property type="entry name" value="DIHYDROLIPOAMIDE ACETYLTRANSFERASE COMPONENT OF PYRUVATE DEHYDROGENASE COMPLEX"/>
    <property type="match status" value="1"/>
</dbReference>
<name>A0A9W5TAH8_BABOV</name>
<feature type="compositionally biased region" description="Polar residues" evidence="10">
    <location>
        <begin position="120"/>
        <end position="129"/>
    </location>
</feature>
<evidence type="ECO:0000256" key="4">
    <source>
        <dbReference type="ARBA" id="ARBA00022679"/>
    </source>
</evidence>
<reference evidence="13" key="1">
    <citation type="submission" date="2019-12" db="EMBL/GenBank/DDBJ databases">
        <title>Genome sequence of Babesia ovis.</title>
        <authorList>
            <person name="Yamagishi J."/>
            <person name="Sevinc F."/>
            <person name="Xuan X."/>
        </authorList>
    </citation>
    <scope>NUCLEOTIDE SEQUENCE</scope>
    <source>
        <strain evidence="13">Selcuk</strain>
    </source>
</reference>
<dbReference type="PANTHER" id="PTHR43178:SF5">
    <property type="entry name" value="LIPOAMIDE ACYLTRANSFERASE COMPONENT OF BRANCHED-CHAIN ALPHA-KETO ACID DEHYDROGENASE COMPLEX, MITOCHONDRIAL"/>
    <property type="match status" value="1"/>
</dbReference>
<dbReference type="InterPro" id="IPR011053">
    <property type="entry name" value="Single_hybrid_motif"/>
</dbReference>
<comment type="cofactor">
    <cofactor evidence="1 9">
        <name>(R)-lipoate</name>
        <dbReference type="ChEBI" id="CHEBI:83088"/>
    </cofactor>
</comment>
<dbReference type="Pfam" id="PF02817">
    <property type="entry name" value="E3_binding"/>
    <property type="match status" value="1"/>
</dbReference>
<evidence type="ECO:0000256" key="6">
    <source>
        <dbReference type="ARBA" id="ARBA00022946"/>
    </source>
</evidence>
<dbReference type="SUPFAM" id="SSF51230">
    <property type="entry name" value="Single hybrid motif"/>
    <property type="match status" value="1"/>
</dbReference>
<dbReference type="SUPFAM" id="SSF47005">
    <property type="entry name" value="Peripheral subunit-binding domain of 2-oxo acid dehydrogenase complex"/>
    <property type="match status" value="1"/>
</dbReference>
<dbReference type="EMBL" id="BLIY01000016">
    <property type="protein sequence ID" value="GFE54457.1"/>
    <property type="molecule type" value="Genomic_DNA"/>
</dbReference>
<evidence type="ECO:0000256" key="9">
    <source>
        <dbReference type="RuleBase" id="RU003423"/>
    </source>
</evidence>
<dbReference type="Proteomes" id="UP001057455">
    <property type="component" value="Unassembled WGS sequence"/>
</dbReference>
<dbReference type="InterPro" id="IPR023213">
    <property type="entry name" value="CAT-like_dom_sf"/>
</dbReference>
<evidence type="ECO:0000259" key="11">
    <source>
        <dbReference type="PROSITE" id="PS50968"/>
    </source>
</evidence>
<dbReference type="PROSITE" id="PS51826">
    <property type="entry name" value="PSBD"/>
    <property type="match status" value="1"/>
</dbReference>
<comment type="caution">
    <text evidence="13">The sequence shown here is derived from an EMBL/GenBank/DDBJ whole genome shotgun (WGS) entry which is preliminary data.</text>
</comment>
<dbReference type="InterPro" id="IPR003016">
    <property type="entry name" value="2-oxoA_DH_lipoyl-BS"/>
</dbReference>
<evidence type="ECO:0000313" key="13">
    <source>
        <dbReference type="EMBL" id="GFE54457.1"/>
    </source>
</evidence>
<dbReference type="GO" id="GO:0016407">
    <property type="term" value="F:acetyltransferase activity"/>
    <property type="evidence" value="ECO:0007669"/>
    <property type="project" value="TreeGrafter"/>
</dbReference>
<evidence type="ECO:0000256" key="1">
    <source>
        <dbReference type="ARBA" id="ARBA00001938"/>
    </source>
</evidence>
<keyword evidence="14" id="KW-1185">Reference proteome</keyword>
<dbReference type="InterPro" id="IPR001078">
    <property type="entry name" value="2-oxoacid_DH_actylTfrase"/>
</dbReference>
<keyword evidence="7" id="KW-0496">Mitochondrion</keyword>
<evidence type="ECO:0000313" key="14">
    <source>
        <dbReference type="Proteomes" id="UP001057455"/>
    </source>
</evidence>
<evidence type="ECO:0000256" key="3">
    <source>
        <dbReference type="ARBA" id="ARBA00007317"/>
    </source>
</evidence>
<organism evidence="13 14">
    <name type="scientific">Babesia ovis</name>
    <dbReference type="NCBI Taxonomy" id="5869"/>
    <lineage>
        <taxon>Eukaryota</taxon>
        <taxon>Sar</taxon>
        <taxon>Alveolata</taxon>
        <taxon>Apicomplexa</taxon>
        <taxon>Aconoidasida</taxon>
        <taxon>Piroplasmida</taxon>
        <taxon>Babesiidae</taxon>
        <taxon>Babesia</taxon>
    </lineage>
</organism>
<comment type="subcellular location">
    <subcellularLocation>
        <location evidence="2">Mitochondrion matrix</location>
    </subcellularLocation>
</comment>
<keyword evidence="8 9" id="KW-0012">Acyltransferase</keyword>
<keyword evidence="5 9" id="KW-0450">Lipoyl</keyword>
<evidence type="ECO:0000256" key="7">
    <source>
        <dbReference type="ARBA" id="ARBA00023128"/>
    </source>
</evidence>
<keyword evidence="4 9" id="KW-0808">Transferase</keyword>
<dbReference type="OrthoDB" id="202158at2759"/>
<feature type="domain" description="Peripheral subunit-binding (PSBD)" evidence="12">
    <location>
        <begin position="144"/>
        <end position="181"/>
    </location>
</feature>
<dbReference type="InterPro" id="IPR000089">
    <property type="entry name" value="Biotin_lipoyl"/>
</dbReference>
<evidence type="ECO:0000256" key="5">
    <source>
        <dbReference type="ARBA" id="ARBA00022823"/>
    </source>
</evidence>
<dbReference type="AlphaFoldDB" id="A0A9W5TAH8"/>
<dbReference type="CDD" id="cd06849">
    <property type="entry name" value="lipoyl_domain"/>
    <property type="match status" value="1"/>
</dbReference>
<dbReference type="EC" id="2.3.1.-" evidence="9"/>
<gene>
    <name evidence="13" type="ORF">BaOVIS_018610</name>
</gene>
<evidence type="ECO:0000256" key="8">
    <source>
        <dbReference type="ARBA" id="ARBA00023315"/>
    </source>
</evidence>
<dbReference type="InterPro" id="IPR004167">
    <property type="entry name" value="PSBD"/>
</dbReference>
<dbReference type="PROSITE" id="PS00189">
    <property type="entry name" value="LIPOYL"/>
    <property type="match status" value="1"/>
</dbReference>
<dbReference type="InterPro" id="IPR050743">
    <property type="entry name" value="2-oxoacid_DH_E2_comp"/>
</dbReference>
<dbReference type="Gene3D" id="3.30.559.10">
    <property type="entry name" value="Chloramphenicol acetyltransferase-like domain"/>
    <property type="match status" value="1"/>
</dbReference>
<comment type="similarity">
    <text evidence="3 9">Belongs to the 2-oxoacid dehydrogenase family.</text>
</comment>
<evidence type="ECO:0000256" key="10">
    <source>
        <dbReference type="SAM" id="MobiDB-lite"/>
    </source>
</evidence>
<dbReference type="PROSITE" id="PS50968">
    <property type="entry name" value="BIOTINYL_LIPOYL"/>
    <property type="match status" value="1"/>
</dbReference>
<keyword evidence="6" id="KW-0809">Transit peptide</keyword>
<dbReference type="Pfam" id="PF00198">
    <property type="entry name" value="2-oxoacid_dh"/>
    <property type="match status" value="1"/>
</dbReference>
<proteinExistence type="inferred from homology"/>
<sequence>MFGSFLHIGTRSLCRVASVRYFHRSAPRNKLTTFNLSDIGEGISEVELVRWNKAVGDEVEEMEPVCTVQSDKAAVDITSRYTGIVKKLYVEQGRIIKIGSPLMDIDAEEDASNVVPEASPETQASNTPKSAAPSFRRASGDSVSAAPSVRQLAKQLGVDISKVPPSGAMGQITREDVEKFATHGKSVSGGPSGEFVKLNGVGRGMVKSMVASLEVPHVTVGEDLDLTDLKAFYLKKRAAETEFKLTMTPFLLKGLSLALNENPIMNSKFKGDGYMLYKEHNINVAVATEHGLLVPVIRNVESKSIRELQRELLRVQRLARELRLSPEDVSGGTATLSNLGAIGGTHVNARLFDGQGTIVALGAARKTPIYMGDTLVPREIACLGVTADHRHIDGAAIARFAATLKLTLQDVNRFSEHY</sequence>
<protein>
    <recommendedName>
        <fullName evidence="9">Dihydrolipoamide acetyltransferase component of pyruvate dehydrogenase complex</fullName>
        <ecNumber evidence="9">2.3.1.-</ecNumber>
    </recommendedName>
</protein>
<dbReference type="Gene3D" id="4.10.320.10">
    <property type="entry name" value="E3-binding domain"/>
    <property type="match status" value="1"/>
</dbReference>
<dbReference type="SUPFAM" id="SSF52777">
    <property type="entry name" value="CoA-dependent acyltransferases"/>
    <property type="match status" value="1"/>
</dbReference>
<feature type="region of interest" description="Disordered" evidence="10">
    <location>
        <begin position="109"/>
        <end position="143"/>
    </location>
</feature>
<dbReference type="GO" id="GO:0005759">
    <property type="term" value="C:mitochondrial matrix"/>
    <property type="evidence" value="ECO:0007669"/>
    <property type="project" value="UniProtKB-SubCell"/>
</dbReference>
<evidence type="ECO:0000259" key="12">
    <source>
        <dbReference type="PROSITE" id="PS51826"/>
    </source>
</evidence>
<accession>A0A9W5TAH8</accession>
<dbReference type="GO" id="GO:0031405">
    <property type="term" value="F:lipoic acid binding"/>
    <property type="evidence" value="ECO:0007669"/>
    <property type="project" value="TreeGrafter"/>
</dbReference>
<feature type="domain" description="Lipoyl-binding" evidence="11">
    <location>
        <begin position="31"/>
        <end position="106"/>
    </location>
</feature>
<evidence type="ECO:0000256" key="2">
    <source>
        <dbReference type="ARBA" id="ARBA00004305"/>
    </source>
</evidence>
<dbReference type="Pfam" id="PF00364">
    <property type="entry name" value="Biotin_lipoyl"/>
    <property type="match status" value="1"/>
</dbReference>
<dbReference type="FunFam" id="2.40.50.100:FF:000013">
    <property type="entry name" value="Dihydrolipoamide acetyltransferase component of pyruvate dehydrogenase complex"/>
    <property type="match status" value="1"/>
</dbReference>
<dbReference type="Gene3D" id="2.40.50.100">
    <property type="match status" value="1"/>
</dbReference>
<dbReference type="InterPro" id="IPR036625">
    <property type="entry name" value="E3-bd_dom_sf"/>
</dbReference>